<organism evidence="7 8">
    <name type="scientific">Petromyzon marinus</name>
    <name type="common">Sea lamprey</name>
    <dbReference type="NCBI Taxonomy" id="7757"/>
    <lineage>
        <taxon>Eukaryota</taxon>
        <taxon>Metazoa</taxon>
        <taxon>Chordata</taxon>
        <taxon>Craniata</taxon>
        <taxon>Vertebrata</taxon>
        <taxon>Cyclostomata</taxon>
        <taxon>Hyperoartia</taxon>
        <taxon>Petromyzontiformes</taxon>
        <taxon>Petromyzontidae</taxon>
        <taxon>Petromyzon</taxon>
    </lineage>
</organism>
<keyword evidence="3 4" id="KW-0862">Zinc</keyword>
<protein>
    <submittedName>
        <fullName evidence="8">Zinc finger CCCH domain-containing protein 7B-like</fullName>
    </submittedName>
</protein>
<feature type="zinc finger region" description="C3H1-type" evidence="4">
    <location>
        <begin position="969"/>
        <end position="991"/>
    </location>
</feature>
<dbReference type="PANTHER" id="PTHR14928:SF16">
    <property type="entry name" value="C3H1-TYPE DOMAIN-CONTAINING PROTEIN"/>
    <property type="match status" value="1"/>
</dbReference>
<dbReference type="PROSITE" id="PS50103">
    <property type="entry name" value="ZF_C3H1"/>
    <property type="match status" value="2"/>
</dbReference>
<dbReference type="GO" id="GO:0035198">
    <property type="term" value="F:miRNA binding"/>
    <property type="evidence" value="ECO:0007669"/>
    <property type="project" value="InterPro"/>
</dbReference>
<feature type="compositionally biased region" description="Basic and acidic residues" evidence="5">
    <location>
        <begin position="328"/>
        <end position="342"/>
    </location>
</feature>
<dbReference type="SMART" id="SM00028">
    <property type="entry name" value="TPR"/>
    <property type="match status" value="2"/>
</dbReference>
<evidence type="ECO:0000256" key="3">
    <source>
        <dbReference type="ARBA" id="ARBA00022833"/>
    </source>
</evidence>
<feature type="domain" description="C3H1-type" evidence="6">
    <location>
        <begin position="969"/>
        <end position="991"/>
    </location>
</feature>
<feature type="region of interest" description="Disordered" evidence="5">
    <location>
        <begin position="302"/>
        <end position="367"/>
    </location>
</feature>
<dbReference type="RefSeq" id="XP_032831913.1">
    <property type="nucleotide sequence ID" value="XM_032976022.1"/>
</dbReference>
<dbReference type="InterPro" id="IPR036236">
    <property type="entry name" value="Znf_C2H2_sf"/>
</dbReference>
<feature type="zinc finger region" description="C3H1-type" evidence="4">
    <location>
        <begin position="1106"/>
        <end position="1134"/>
    </location>
</feature>
<dbReference type="InterPro" id="IPR022755">
    <property type="entry name" value="Znf_C2H2_jaz"/>
</dbReference>
<dbReference type="InterPro" id="IPR011990">
    <property type="entry name" value="TPR-like_helical_dom_sf"/>
</dbReference>
<sequence length="1304" mass="140522">MEVDGSGYRRARKKAIKEGLEFLQSPLPFAGSDEEYKGYLHRLVCGLRDEGNQLYREGQALRAHEMYSEALGVCAYMHDIEGFPSESGVVEKLYVNRATCLLGMSQYNDALLDCEKALHINKMSHKALYRKAKALKAIGKPKEAYEVAVQCSCIISNDQEVFKLVQELAVSLGLRVRKAYVRTQNTAPVNGISTTVGNGSISEVSSKMPQEGTIDDIDMDDPLIYTDEDDVAERGHADAGYTEATSQTEPVPSGLSPYASADCAPANDAHPAANGVAGAFADTAEERGGQGVKAPACEACDDASLGDGSEEGSAERFGDAAESEGEGDSDRDGGGDDGDGAHPRSALPHADDEPPAGSPAAETAPAGVCGAAEERAAFAAIAPEAPAEHRQQQQAAAAAAAGSAMQLHGDGCGMDLDAFMGKEPYVTQHAMQMPPVPILHQTLPPAFQQSLAVVSPMLPPGAELQQARPSALGAVHRPQRPILVMPSFHVSSNQLPFLQHGACLQMLPHAMGLSGISVPPGFSVRPSTVAGATRLSSMHTAGPVPLMTNGPPIASAAAAAASAAGTGGGHEGAALPKASPVAAASAAAAAAAAPAVPMLHAGGVYEVRDAKQCLDSLDSFTDGAYPLNATRAKELPKEFGVQGAATSFGAASVGAKHPPINVGGLARPTSAAGSPASLVAQPKKSEPPSELFPKIKRADGAPPGDAFRPQRKPAETAADGAHMKRNAAGAAADVHGSMAAVDGPILPLVRNPLESTHEFRQACHLCFPGADRSACNTEHKCKKDFLLCRLKTMPNKQWQKVRPRPMKSYSGVYMLCKDIVQGEECRFAGHCTFAYSQEEIDVWTQERKGTLNRNLLFDPFGGGTGGTGGTGGGTGGFGGENSLQGSEGGDFSVAGVLRAHGGMFMFYCEDCFDKRPRVISKRNKEALKYCTHNPPHIFDEKKCLVHILRGTSVRHLKIRPLHEMCQFDLCRHETRFGCNRQDSCYFAHDIIELKIWVLQSKNGLSQEDITQESKRYLQSLDSPAPNAGNQGMSKPPASTKLQLKLKFVCSQCWKNGQVSEADRNLRYCEAKARHSWTKDRRALLAMSPQRKKWISVRAPPSMRVAPTHYEVCAHVLNGKKCFYIGNCNFAHSEEEREVWMYMKNNCLTDIDEVYKMWLEGNRTPAKDPEDGTSPAGKESISRICMPTDYAENSGKYCSLCGRNCNSDKQWRQHMSSEKHREKVFEDEQRWKFRFPTGQFAVCERWLSGAGGCKDDSCAYAHGDKELDEWIERRDVIRAKLDEARQQGLLPLNESNFGKYTCLLK</sequence>
<feature type="region of interest" description="Disordered" evidence="5">
    <location>
        <begin position="200"/>
        <end position="220"/>
    </location>
</feature>
<feature type="region of interest" description="Disordered" evidence="5">
    <location>
        <begin position="665"/>
        <end position="727"/>
    </location>
</feature>
<dbReference type="Gene3D" id="1.25.40.10">
    <property type="entry name" value="Tetratricopeptide repeat domain"/>
    <property type="match status" value="1"/>
</dbReference>
<feature type="domain" description="C3H1-type" evidence="6">
    <location>
        <begin position="1106"/>
        <end position="1134"/>
    </location>
</feature>
<accession>A0AAJ7U8P8</accession>
<keyword evidence="1 4" id="KW-0479">Metal-binding</keyword>
<dbReference type="GO" id="GO:0008270">
    <property type="term" value="F:zinc ion binding"/>
    <property type="evidence" value="ECO:0007669"/>
    <property type="project" value="UniProtKB-KW"/>
</dbReference>
<gene>
    <name evidence="8" type="primary">LOC116955067</name>
</gene>
<reference evidence="8" key="1">
    <citation type="submission" date="2025-08" db="UniProtKB">
        <authorList>
            <consortium name="RefSeq"/>
        </authorList>
    </citation>
    <scope>IDENTIFICATION</scope>
    <source>
        <tissue evidence="8">Sperm</tissue>
    </source>
</reference>
<evidence type="ECO:0000256" key="1">
    <source>
        <dbReference type="ARBA" id="ARBA00022723"/>
    </source>
</evidence>
<keyword evidence="2 4" id="KW-0863">Zinc-finger</keyword>
<dbReference type="InterPro" id="IPR039691">
    <property type="entry name" value="ZC3H7A/B"/>
</dbReference>
<dbReference type="Pfam" id="PF12171">
    <property type="entry name" value="zf-C2H2_jaz"/>
    <property type="match status" value="1"/>
</dbReference>
<evidence type="ECO:0000313" key="7">
    <source>
        <dbReference type="Proteomes" id="UP001318040"/>
    </source>
</evidence>
<evidence type="ECO:0000256" key="4">
    <source>
        <dbReference type="PROSITE-ProRule" id="PRU00723"/>
    </source>
</evidence>
<evidence type="ECO:0000256" key="5">
    <source>
        <dbReference type="SAM" id="MobiDB-lite"/>
    </source>
</evidence>
<dbReference type="InterPro" id="IPR000571">
    <property type="entry name" value="Znf_CCCH"/>
</dbReference>
<dbReference type="Proteomes" id="UP001318040">
    <property type="component" value="Chromosome 58"/>
</dbReference>
<name>A0AAJ7U8P8_PETMA</name>
<dbReference type="GO" id="GO:0035196">
    <property type="term" value="P:miRNA processing"/>
    <property type="evidence" value="ECO:0007669"/>
    <property type="project" value="TreeGrafter"/>
</dbReference>
<evidence type="ECO:0000256" key="2">
    <source>
        <dbReference type="ARBA" id="ARBA00022771"/>
    </source>
</evidence>
<dbReference type="SUPFAM" id="SSF48452">
    <property type="entry name" value="TPR-like"/>
    <property type="match status" value="1"/>
</dbReference>
<dbReference type="KEGG" id="pmrn:116955067"/>
<evidence type="ECO:0000313" key="8">
    <source>
        <dbReference type="RefSeq" id="XP_032831913.1"/>
    </source>
</evidence>
<dbReference type="SMART" id="SM00356">
    <property type="entry name" value="ZnF_C3H1"/>
    <property type="match status" value="2"/>
</dbReference>
<dbReference type="Gene3D" id="3.30.160.60">
    <property type="entry name" value="Classic Zinc Finger"/>
    <property type="match status" value="1"/>
</dbReference>
<proteinExistence type="predicted"/>
<dbReference type="InterPro" id="IPR019734">
    <property type="entry name" value="TPR_rpt"/>
</dbReference>
<keyword evidence="7" id="KW-1185">Reference proteome</keyword>
<dbReference type="PANTHER" id="PTHR14928">
    <property type="entry name" value="MICRO-RNA BINDING ZINC FINGER CCCH DOMAIN-CONTAINING PROTEIN 7"/>
    <property type="match status" value="1"/>
</dbReference>
<dbReference type="SUPFAM" id="SSF57667">
    <property type="entry name" value="beta-beta-alpha zinc fingers"/>
    <property type="match status" value="1"/>
</dbReference>
<evidence type="ECO:0000259" key="6">
    <source>
        <dbReference type="PROSITE" id="PS50103"/>
    </source>
</evidence>